<proteinExistence type="predicted"/>
<reference evidence="2" key="3">
    <citation type="submission" date="2022-06" db="EMBL/GenBank/DDBJ databases">
        <title>Genomic Encyclopedia of Type Strains, Phase III (KMG-III): the genomes of soil and plant-associated and newly described type strains.</title>
        <authorList>
            <person name="Whitman W."/>
        </authorList>
    </citation>
    <scope>NUCLEOTIDE SEQUENCE</scope>
    <source>
        <strain evidence="2">CPCC 202695</strain>
    </source>
</reference>
<reference evidence="3" key="1">
    <citation type="submission" date="2016-10" db="EMBL/GenBank/DDBJ databases">
        <authorList>
            <person name="de Groot N.N."/>
        </authorList>
    </citation>
    <scope>NUCLEOTIDE SEQUENCE [LARGE SCALE GENOMIC DNA]</scope>
    <source>
        <strain evidence="3">CPCC 202695</strain>
    </source>
</reference>
<keyword evidence="5" id="KW-1185">Reference proteome</keyword>
<evidence type="ECO:0000313" key="2">
    <source>
        <dbReference type="EMBL" id="MCP2368412.1"/>
    </source>
</evidence>
<feature type="region of interest" description="Disordered" evidence="1">
    <location>
        <begin position="1"/>
        <end position="69"/>
    </location>
</feature>
<protein>
    <submittedName>
        <fullName evidence="3">Uncharacterized protein</fullName>
    </submittedName>
</protein>
<dbReference type="EMBL" id="SODL02000004">
    <property type="protein sequence ID" value="MCP2368412.1"/>
    <property type="molecule type" value="Genomic_DNA"/>
</dbReference>
<dbReference type="Proteomes" id="UP000893823">
    <property type="component" value="Unassembled WGS sequence"/>
</dbReference>
<evidence type="ECO:0000313" key="3">
    <source>
        <dbReference type="EMBL" id="SDS60231.1"/>
    </source>
</evidence>
<feature type="compositionally biased region" description="Basic and acidic residues" evidence="1">
    <location>
        <begin position="52"/>
        <end position="69"/>
    </location>
</feature>
<dbReference type="Proteomes" id="UP000199482">
    <property type="component" value="Chromosome I"/>
</dbReference>
<reference evidence="4" key="2">
    <citation type="submission" date="2016-10" db="EMBL/GenBank/DDBJ databases">
        <authorList>
            <person name="Varghese N."/>
            <person name="Submissions S."/>
        </authorList>
    </citation>
    <scope>NUCLEOTIDE SEQUENCE [LARGE SCALE GENOMIC DNA]</scope>
    <source>
        <strain evidence="4">CPCC 202695</strain>
    </source>
</reference>
<dbReference type="OrthoDB" id="5008058at2"/>
<gene>
    <name evidence="2" type="ORF">BCL57_002585</name>
    <name evidence="3" type="ORF">SAMN04489721_1589</name>
</gene>
<dbReference type="AlphaFoldDB" id="A0A1H1TJI2"/>
<name>A0A1H1TJI2_9MICO</name>
<dbReference type="EMBL" id="LT629755">
    <property type="protein sequence ID" value="SDS60231.1"/>
    <property type="molecule type" value="Genomic_DNA"/>
</dbReference>
<organism evidence="3 4">
    <name type="scientific">Agromyces flavus</name>
    <dbReference type="NCBI Taxonomy" id="589382"/>
    <lineage>
        <taxon>Bacteria</taxon>
        <taxon>Bacillati</taxon>
        <taxon>Actinomycetota</taxon>
        <taxon>Actinomycetes</taxon>
        <taxon>Micrococcales</taxon>
        <taxon>Microbacteriaceae</taxon>
        <taxon>Agromyces</taxon>
    </lineage>
</organism>
<evidence type="ECO:0000256" key="1">
    <source>
        <dbReference type="SAM" id="MobiDB-lite"/>
    </source>
</evidence>
<dbReference type="RefSeq" id="WP_092670750.1">
    <property type="nucleotide sequence ID" value="NZ_BMDN01000004.1"/>
</dbReference>
<evidence type="ECO:0000313" key="4">
    <source>
        <dbReference type="Proteomes" id="UP000199482"/>
    </source>
</evidence>
<accession>A0A1H1TJI2</accession>
<sequence>MDESTGIGGEIADDHEFQVAQDGELPPEPESADDDARPVGEESDEDDVPGIDAERRVPLPEERGTADEG</sequence>
<evidence type="ECO:0000313" key="5">
    <source>
        <dbReference type="Proteomes" id="UP000893823"/>
    </source>
</evidence>